<dbReference type="PROSITE" id="PS51192">
    <property type="entry name" value="HELICASE_ATP_BIND_1"/>
    <property type="match status" value="1"/>
</dbReference>
<dbReference type="InterPro" id="IPR001650">
    <property type="entry name" value="Helicase_C-like"/>
</dbReference>
<gene>
    <name evidence="4" type="ORF">CJ255_07165</name>
</gene>
<dbReference type="Gene3D" id="3.40.50.300">
    <property type="entry name" value="P-loop containing nucleotide triphosphate hydrolases"/>
    <property type="match status" value="2"/>
</dbReference>
<dbReference type="AlphaFoldDB" id="A0A2A6RLG4"/>
<dbReference type="PROSITE" id="PS51194">
    <property type="entry name" value="HELICASE_CTER"/>
    <property type="match status" value="1"/>
</dbReference>
<proteinExistence type="predicted"/>
<evidence type="ECO:0000259" key="3">
    <source>
        <dbReference type="PROSITE" id="PS51194"/>
    </source>
</evidence>
<evidence type="ECO:0000256" key="1">
    <source>
        <dbReference type="SAM" id="MobiDB-lite"/>
    </source>
</evidence>
<comment type="caution">
    <text evidence="4">The sequence shown here is derived from an EMBL/GenBank/DDBJ whole genome shotgun (WGS) entry which is preliminary data.</text>
</comment>
<dbReference type="Gene3D" id="3.30.870.10">
    <property type="entry name" value="Endonuclease Chain A"/>
    <property type="match status" value="1"/>
</dbReference>
<evidence type="ECO:0008006" key="6">
    <source>
        <dbReference type="Google" id="ProtNLM"/>
    </source>
</evidence>
<name>A0A2A6RLG4_9CHLR</name>
<feature type="region of interest" description="Disordered" evidence="1">
    <location>
        <begin position="1"/>
        <end position="87"/>
    </location>
</feature>
<dbReference type="Pfam" id="PF00271">
    <property type="entry name" value="Helicase_C"/>
    <property type="match status" value="1"/>
</dbReference>
<dbReference type="CDD" id="cd09117">
    <property type="entry name" value="PLDc_Bfil_DEXD_like"/>
    <property type="match status" value="1"/>
</dbReference>
<dbReference type="RefSeq" id="WP_097643404.1">
    <property type="nucleotide sequence ID" value="NZ_NQWI01000022.1"/>
</dbReference>
<reference evidence="5" key="1">
    <citation type="submission" date="2017-08" db="EMBL/GenBank/DDBJ databases">
        <authorList>
            <person name="Grouzdev D.S."/>
            <person name="Gaisin V.A."/>
            <person name="Rysina M.S."/>
            <person name="Gorlenko V.M."/>
        </authorList>
    </citation>
    <scope>NUCLEOTIDE SEQUENCE [LARGE SCALE GENOMIC DNA]</scope>
    <source>
        <strain evidence="5">Kir15-3F</strain>
    </source>
</reference>
<dbReference type="GO" id="GO:0005524">
    <property type="term" value="F:ATP binding"/>
    <property type="evidence" value="ECO:0007669"/>
    <property type="project" value="InterPro"/>
</dbReference>
<dbReference type="InterPro" id="IPR027417">
    <property type="entry name" value="P-loop_NTPase"/>
</dbReference>
<dbReference type="PANTHER" id="PTHR10799">
    <property type="entry name" value="SNF2/RAD54 HELICASE FAMILY"/>
    <property type="match status" value="1"/>
</dbReference>
<keyword evidence="5" id="KW-1185">Reference proteome</keyword>
<protein>
    <recommendedName>
        <fullName evidence="6">Helicase</fullName>
    </recommendedName>
</protein>
<accession>A0A2A6RLG4</accession>
<dbReference type="Pfam" id="PF00176">
    <property type="entry name" value="SNF2-rel_dom"/>
    <property type="match status" value="1"/>
</dbReference>
<feature type="compositionally biased region" description="Polar residues" evidence="1">
    <location>
        <begin position="1"/>
        <end position="26"/>
    </location>
</feature>
<dbReference type="SUPFAM" id="SSF52540">
    <property type="entry name" value="P-loop containing nucleoside triphosphate hydrolases"/>
    <property type="match status" value="2"/>
</dbReference>
<evidence type="ECO:0000313" key="5">
    <source>
        <dbReference type="Proteomes" id="UP000220527"/>
    </source>
</evidence>
<dbReference type="SMART" id="SM00487">
    <property type="entry name" value="DEXDc"/>
    <property type="match status" value="1"/>
</dbReference>
<evidence type="ECO:0000313" key="4">
    <source>
        <dbReference type="EMBL" id="PDW03751.1"/>
    </source>
</evidence>
<dbReference type="InterPro" id="IPR000330">
    <property type="entry name" value="SNF2_N"/>
</dbReference>
<dbReference type="EMBL" id="NQWI01000022">
    <property type="protein sequence ID" value="PDW03751.1"/>
    <property type="molecule type" value="Genomic_DNA"/>
</dbReference>
<sequence>MNKTDLGNNEPQQSSSTFGVAVNSHSPEPEPDGSQLSLFAPDQVVEQKAALPTPRRRKRHTAEPVAARRSRRRTDPPAWPPHDRFPYNNSCAGQTVGSRVLEELRTSRSPLIITGYTSLSFVIDLLAHYRSQSDVAHVRLLLGHEPLVHERSTYRVPGRQTFSRELEDYWLTQGVSVYQSLAVLAAITFLQTDFIEVRISGNPDRPVHAKIYQADHAITLGSSNLSNNGMYRQLEANERHEILDGERFTEACALAEQIWATGRDYRQQLIALLERLLSAVSWQEALARACAEVLDGLWARRYTLANPLAQALQLWPAQIQGVVQAIWLIDQVGSVLVADATGSGKTRLGAEILRAMTNRLWERGRVRNHIPVVVAPPRVLTDWERDATSINLPSERYPHSLLSRKPNEKYQVHQDVLQRAQVLAIDEAHNFLNTTSNRSRALLRCAPEHTLLLTATPLNRELSDLLTIINLLGPDNFDDHIIDLVLQAAQVRPYPSTGGKSKTKGTSSLPMGPDDILLLQRAIRQFMLRRTKRQFNALIDQEPEAYRNRLGNLCRYPKTRAQYYPTNETEQDQRWIVAVRNALAKLNGMAFVHKVLRVPDSPRWRNHAEPDRAWLEGMLQSAKALASYHVLAALRSSRLAALEHLFGTRAAWSEYYEEPVPLKHTAETGNLRNRVRQLGGTLPVNQLTIADLPAILTNPESHRIACERDAEIYDAIGEIIRKISDQRETSKARLIATLLEHHHLLIAFDARPITLHGLARRLADDRIQIRIATSERPQDCQKVMQEFRLGSEASHIVALCTDAMSESINLQAASAIVHLDLPTVVRRLEQRDGRLNRMDSDHGEVESWLPQDSKAFAPTSGEELIYRRYRMVETLLGGNVVLPDDLATGSTSVRRGLMGQTTRRAGGRRACWCT</sequence>
<feature type="domain" description="Helicase ATP-binding" evidence="2">
    <location>
        <begin position="326"/>
        <end position="475"/>
    </location>
</feature>
<organism evidence="4 5">
    <name type="scientific">Candidatus Viridilinea mediisalina</name>
    <dbReference type="NCBI Taxonomy" id="2024553"/>
    <lineage>
        <taxon>Bacteria</taxon>
        <taxon>Bacillati</taxon>
        <taxon>Chloroflexota</taxon>
        <taxon>Chloroflexia</taxon>
        <taxon>Chloroflexales</taxon>
        <taxon>Chloroflexineae</taxon>
        <taxon>Oscillochloridaceae</taxon>
        <taxon>Candidatus Viridilinea</taxon>
    </lineage>
</organism>
<dbReference type="OrthoDB" id="9814088at2"/>
<dbReference type="Proteomes" id="UP000220527">
    <property type="component" value="Unassembled WGS sequence"/>
</dbReference>
<dbReference type="InterPro" id="IPR014001">
    <property type="entry name" value="Helicase_ATP-bd"/>
</dbReference>
<feature type="domain" description="Helicase C-terminal" evidence="3">
    <location>
        <begin position="708"/>
        <end position="894"/>
    </location>
</feature>
<evidence type="ECO:0000259" key="2">
    <source>
        <dbReference type="PROSITE" id="PS51192"/>
    </source>
</evidence>